<dbReference type="AlphaFoldDB" id="A0A6A6UWL5"/>
<feature type="transmembrane region" description="Helical" evidence="1">
    <location>
        <begin position="194"/>
        <end position="212"/>
    </location>
</feature>
<proteinExistence type="predicted"/>
<feature type="transmembrane region" description="Helical" evidence="1">
    <location>
        <begin position="30"/>
        <end position="55"/>
    </location>
</feature>
<dbReference type="EMBL" id="MU006612">
    <property type="protein sequence ID" value="KAF2742243.1"/>
    <property type="molecule type" value="Genomic_DNA"/>
</dbReference>
<accession>A0A6A6UWL5</accession>
<evidence type="ECO:0000313" key="2">
    <source>
        <dbReference type="EMBL" id="KAF2742243.1"/>
    </source>
</evidence>
<evidence type="ECO:0000256" key="1">
    <source>
        <dbReference type="SAM" id="Phobius"/>
    </source>
</evidence>
<dbReference type="GO" id="GO:0016020">
    <property type="term" value="C:membrane"/>
    <property type="evidence" value="ECO:0007669"/>
    <property type="project" value="TreeGrafter"/>
</dbReference>
<sequence>MQLLSYSTFGLPPTGFDPNHTFFRSPFLPIYLLASLRALLALYSFATITICYTYLASNTSTNTLKDINIPSYTLTIGSDGIHQSFSFFTYLTFWSLGFYFLFSALHTFVYARTGTTWLHRWPRPLQLAHTIYYSTVTCFPFLVTTVFWGTMYSGPWPTGRFEQWINISVHGLNSLFAVFEIVVPATRAMPVSHLGVLLALLSLYLGLAYLTRLTKGFYVYEWMNPAHGEVSIVLHILGYTGGMVGFFACVWGCLWGKGRWLDVREERERVEKSMVKLENGSEWSV</sequence>
<keyword evidence="1" id="KW-0472">Membrane</keyword>
<organism evidence="2 3">
    <name type="scientific">Sporormia fimetaria CBS 119925</name>
    <dbReference type="NCBI Taxonomy" id="1340428"/>
    <lineage>
        <taxon>Eukaryota</taxon>
        <taxon>Fungi</taxon>
        <taxon>Dikarya</taxon>
        <taxon>Ascomycota</taxon>
        <taxon>Pezizomycotina</taxon>
        <taxon>Dothideomycetes</taxon>
        <taxon>Pleosporomycetidae</taxon>
        <taxon>Pleosporales</taxon>
        <taxon>Sporormiaceae</taxon>
        <taxon>Sporormia</taxon>
    </lineage>
</organism>
<evidence type="ECO:0000313" key="3">
    <source>
        <dbReference type="Proteomes" id="UP000799440"/>
    </source>
</evidence>
<feature type="transmembrane region" description="Helical" evidence="1">
    <location>
        <begin position="232"/>
        <end position="254"/>
    </location>
</feature>
<evidence type="ECO:0008006" key="4">
    <source>
        <dbReference type="Google" id="ProtNLM"/>
    </source>
</evidence>
<dbReference type="OrthoDB" id="419711at2759"/>
<feature type="transmembrane region" description="Helical" evidence="1">
    <location>
        <begin position="87"/>
        <end position="110"/>
    </location>
</feature>
<feature type="transmembrane region" description="Helical" evidence="1">
    <location>
        <begin position="163"/>
        <end position="182"/>
    </location>
</feature>
<keyword evidence="1" id="KW-0812">Transmembrane</keyword>
<dbReference type="PANTHER" id="PTHR12242:SF1">
    <property type="entry name" value="MYND-TYPE DOMAIN-CONTAINING PROTEIN"/>
    <property type="match status" value="1"/>
</dbReference>
<keyword evidence="3" id="KW-1185">Reference proteome</keyword>
<dbReference type="Proteomes" id="UP000799440">
    <property type="component" value="Unassembled WGS sequence"/>
</dbReference>
<protein>
    <recommendedName>
        <fullName evidence="4">FAR-17a/AIG1-like protein</fullName>
    </recommendedName>
</protein>
<gene>
    <name evidence="2" type="ORF">M011DRAFT_412966</name>
</gene>
<reference evidence="2" key="1">
    <citation type="journal article" date="2020" name="Stud. Mycol.">
        <title>101 Dothideomycetes genomes: a test case for predicting lifestyles and emergence of pathogens.</title>
        <authorList>
            <person name="Haridas S."/>
            <person name="Albert R."/>
            <person name="Binder M."/>
            <person name="Bloem J."/>
            <person name="Labutti K."/>
            <person name="Salamov A."/>
            <person name="Andreopoulos B."/>
            <person name="Baker S."/>
            <person name="Barry K."/>
            <person name="Bills G."/>
            <person name="Bluhm B."/>
            <person name="Cannon C."/>
            <person name="Castanera R."/>
            <person name="Culley D."/>
            <person name="Daum C."/>
            <person name="Ezra D."/>
            <person name="Gonzalez J."/>
            <person name="Henrissat B."/>
            <person name="Kuo A."/>
            <person name="Liang C."/>
            <person name="Lipzen A."/>
            <person name="Lutzoni F."/>
            <person name="Magnuson J."/>
            <person name="Mondo S."/>
            <person name="Nolan M."/>
            <person name="Ohm R."/>
            <person name="Pangilinan J."/>
            <person name="Park H.-J."/>
            <person name="Ramirez L."/>
            <person name="Alfaro M."/>
            <person name="Sun H."/>
            <person name="Tritt A."/>
            <person name="Yoshinaga Y."/>
            <person name="Zwiers L.-H."/>
            <person name="Turgeon B."/>
            <person name="Goodwin S."/>
            <person name="Spatafora J."/>
            <person name="Crous P."/>
            <person name="Grigoriev I."/>
        </authorList>
    </citation>
    <scope>NUCLEOTIDE SEQUENCE</scope>
    <source>
        <strain evidence="2">CBS 119925</strain>
    </source>
</reference>
<name>A0A6A6UWL5_9PLEO</name>
<dbReference type="PANTHER" id="PTHR12242">
    <property type="entry name" value="OS02G0130600 PROTEIN-RELATED"/>
    <property type="match status" value="1"/>
</dbReference>
<feature type="transmembrane region" description="Helical" evidence="1">
    <location>
        <begin position="131"/>
        <end position="151"/>
    </location>
</feature>
<keyword evidence="1" id="KW-1133">Transmembrane helix</keyword>